<evidence type="ECO:0000313" key="2">
    <source>
        <dbReference type="EMBL" id="HED30703.1"/>
    </source>
</evidence>
<name>A0A831STF1_PROAE</name>
<gene>
    <name evidence="2" type="ORF">ENN50_03235</name>
</gene>
<feature type="transmembrane region" description="Helical" evidence="1">
    <location>
        <begin position="21"/>
        <end position="41"/>
    </location>
</feature>
<proteinExistence type="predicted"/>
<keyword evidence="1" id="KW-1133">Transmembrane helix</keyword>
<feature type="transmembrane region" description="Helical" evidence="1">
    <location>
        <begin position="47"/>
        <end position="67"/>
    </location>
</feature>
<reference evidence="2" key="1">
    <citation type="journal article" date="2020" name="mSystems">
        <title>Genome- and Community-Level Interaction Insights into Carbon Utilization and Element Cycling Functions of Hydrothermarchaeota in Hydrothermal Sediment.</title>
        <authorList>
            <person name="Zhou Z."/>
            <person name="Liu Y."/>
            <person name="Xu W."/>
            <person name="Pan J."/>
            <person name="Luo Z.H."/>
            <person name="Li M."/>
        </authorList>
    </citation>
    <scope>NUCLEOTIDE SEQUENCE [LARGE SCALE GENOMIC DNA]</scope>
    <source>
        <strain evidence="2">SpSt-1181</strain>
    </source>
</reference>
<dbReference type="Proteomes" id="UP000886335">
    <property type="component" value="Unassembled WGS sequence"/>
</dbReference>
<comment type="caution">
    <text evidence="2">The sequence shown here is derived from an EMBL/GenBank/DDBJ whole genome shotgun (WGS) entry which is preliminary data.</text>
</comment>
<dbReference type="EMBL" id="DSBW01000076">
    <property type="protein sequence ID" value="HED30703.1"/>
    <property type="molecule type" value="Genomic_DNA"/>
</dbReference>
<keyword evidence="1" id="KW-0472">Membrane</keyword>
<protein>
    <submittedName>
        <fullName evidence="2">Uncharacterized protein</fullName>
    </submittedName>
</protein>
<dbReference type="AlphaFoldDB" id="A0A831STF1"/>
<accession>A0A831STF1</accession>
<keyword evidence="1" id="KW-0812">Transmembrane</keyword>
<sequence>MAKAKKPGDNKPRVKVRFLNVLLVLLGADLILLLAPGIGILNSVFYVGSWISWSALVIGAGLLVLGFRDLYQKQ</sequence>
<organism evidence="2">
    <name type="scientific">Prosthecochloris aestuarii</name>
    <dbReference type="NCBI Taxonomy" id="1102"/>
    <lineage>
        <taxon>Bacteria</taxon>
        <taxon>Pseudomonadati</taxon>
        <taxon>Chlorobiota</taxon>
        <taxon>Chlorobiia</taxon>
        <taxon>Chlorobiales</taxon>
        <taxon>Chlorobiaceae</taxon>
        <taxon>Prosthecochloris</taxon>
    </lineage>
</organism>
<evidence type="ECO:0000256" key="1">
    <source>
        <dbReference type="SAM" id="Phobius"/>
    </source>
</evidence>